<keyword evidence="8" id="KW-1185">Reference proteome</keyword>
<dbReference type="EMBL" id="CAJZBQ010000015">
    <property type="protein sequence ID" value="CAG9316263.1"/>
    <property type="molecule type" value="Genomic_DNA"/>
</dbReference>
<evidence type="ECO:0000313" key="8">
    <source>
        <dbReference type="Proteomes" id="UP001162131"/>
    </source>
</evidence>
<proteinExistence type="inferred from homology"/>
<dbReference type="InterPro" id="IPR016024">
    <property type="entry name" value="ARM-type_fold"/>
</dbReference>
<dbReference type="SMART" id="SM00185">
    <property type="entry name" value="ARM"/>
    <property type="match status" value="6"/>
</dbReference>
<evidence type="ECO:0000256" key="2">
    <source>
        <dbReference type="ARBA" id="ARBA00022448"/>
    </source>
</evidence>
<evidence type="ECO:0000313" key="7">
    <source>
        <dbReference type="EMBL" id="CAG9316263.1"/>
    </source>
</evidence>
<sequence length="535" mass="59712">MEESNNDRFSERTKNFQKTPDEDESSKRRYNLSVKLRRKKRTLDSAKKRACKTGTIQASGLDGQEILVINEIPTQLVELRPELASTEISDIEKLKILKEIAEGNPPINILSIILATFRSMLAIEQAAPIGIFSNLGIGDLLVRCLGIEYGDIIQKEAAWIICNLLSGPHDYVEMLLKKDLVNHLANAIVFSANEVKEHCIWALSNIAGDCMQYQISLVNYGLVDLLISVITNVPNASLDLKNIVSHCLCILSGCSNYITCDDTQKIIQCVSLLIDIDNDEIHANCLRTLGHISKKENAKVQQVIDSGLFTYVIKGLEYNRNVIVEPCIRIVGNISSGSPAQTQWLLEKDILSVLMNILDNEDIKILKDIFWTISNIAAGTPLQSEILVNHEIFPKVTESLIYPNSIIRKEGSFIIKNLFSLGKNEVKLKMIQMNIIPLITVALKEIDAEMVMNLLQACDSILRLGLNGDEDTSAFVYLFESSGCLNQLEILQNHINEEVSKCAACIVDTYFGAAPNSDLQINYNSEAFQFSQFIN</sequence>
<comment type="caution">
    <text evidence="7">The sequence shown here is derived from an EMBL/GenBank/DDBJ whole genome shotgun (WGS) entry which is preliminary data.</text>
</comment>
<comment type="similarity">
    <text evidence="1 5">Belongs to the importin alpha family.</text>
</comment>
<dbReference type="InterPro" id="IPR000225">
    <property type="entry name" value="Armadillo"/>
</dbReference>
<dbReference type="AlphaFoldDB" id="A0AAU9IQF4"/>
<dbReference type="InterPro" id="IPR011989">
    <property type="entry name" value="ARM-like"/>
</dbReference>
<protein>
    <recommendedName>
        <fullName evidence="5">Importin subunit alpha</fullName>
    </recommendedName>
</protein>
<dbReference type="Gene3D" id="1.25.10.10">
    <property type="entry name" value="Leucine-rich Repeat Variant"/>
    <property type="match status" value="1"/>
</dbReference>
<evidence type="ECO:0000256" key="6">
    <source>
        <dbReference type="SAM" id="MobiDB-lite"/>
    </source>
</evidence>
<dbReference type="Proteomes" id="UP001162131">
    <property type="component" value="Unassembled WGS sequence"/>
</dbReference>
<feature type="region of interest" description="Disordered" evidence="6">
    <location>
        <begin position="1"/>
        <end position="31"/>
    </location>
</feature>
<dbReference type="PIRSF" id="PIRSF005673">
    <property type="entry name" value="Importin_alpha"/>
    <property type="match status" value="1"/>
</dbReference>
<dbReference type="InterPro" id="IPR024931">
    <property type="entry name" value="Importin_alpha"/>
</dbReference>
<dbReference type="SUPFAM" id="SSF48371">
    <property type="entry name" value="ARM repeat"/>
    <property type="match status" value="1"/>
</dbReference>
<organism evidence="7 8">
    <name type="scientific">Blepharisma stoltei</name>
    <dbReference type="NCBI Taxonomy" id="1481888"/>
    <lineage>
        <taxon>Eukaryota</taxon>
        <taxon>Sar</taxon>
        <taxon>Alveolata</taxon>
        <taxon>Ciliophora</taxon>
        <taxon>Postciliodesmatophora</taxon>
        <taxon>Heterotrichea</taxon>
        <taxon>Heterotrichida</taxon>
        <taxon>Blepharismidae</taxon>
        <taxon>Blepharisma</taxon>
    </lineage>
</organism>
<feature type="compositionally biased region" description="Basic and acidic residues" evidence="6">
    <location>
        <begin position="1"/>
        <end position="14"/>
    </location>
</feature>
<dbReference type="GO" id="GO:0006606">
    <property type="term" value="P:protein import into nucleus"/>
    <property type="evidence" value="ECO:0007669"/>
    <property type="project" value="InterPro"/>
</dbReference>
<keyword evidence="3" id="KW-0677">Repeat</keyword>
<dbReference type="GO" id="GO:0005737">
    <property type="term" value="C:cytoplasm"/>
    <property type="evidence" value="ECO:0007669"/>
    <property type="project" value="InterPro"/>
</dbReference>
<evidence type="ECO:0000256" key="5">
    <source>
        <dbReference type="PIRNR" id="PIRNR005673"/>
    </source>
</evidence>
<keyword evidence="2 5" id="KW-0813">Transport</keyword>
<dbReference type="Pfam" id="PF00514">
    <property type="entry name" value="Arm"/>
    <property type="match status" value="1"/>
</dbReference>
<dbReference type="PANTHER" id="PTHR23316">
    <property type="entry name" value="IMPORTIN ALPHA"/>
    <property type="match status" value="1"/>
</dbReference>
<accession>A0AAU9IQF4</accession>
<reference evidence="7" key="1">
    <citation type="submission" date="2021-09" db="EMBL/GenBank/DDBJ databases">
        <authorList>
            <consortium name="AG Swart"/>
            <person name="Singh M."/>
            <person name="Singh A."/>
            <person name="Seah K."/>
            <person name="Emmerich C."/>
        </authorList>
    </citation>
    <scope>NUCLEOTIDE SEQUENCE</scope>
    <source>
        <strain evidence="7">ATCC30299</strain>
    </source>
</reference>
<name>A0AAU9IQF4_9CILI</name>
<dbReference type="GO" id="GO:0061608">
    <property type="term" value="F:nuclear import signal receptor activity"/>
    <property type="evidence" value="ECO:0007669"/>
    <property type="project" value="InterPro"/>
</dbReference>
<evidence type="ECO:0000256" key="4">
    <source>
        <dbReference type="ARBA" id="ARBA00022927"/>
    </source>
</evidence>
<evidence type="ECO:0000256" key="1">
    <source>
        <dbReference type="ARBA" id="ARBA00010394"/>
    </source>
</evidence>
<keyword evidence="4 5" id="KW-0653">Protein transport</keyword>
<gene>
    <name evidence="7" type="ORF">BSTOLATCC_MIC15698</name>
</gene>
<evidence type="ECO:0000256" key="3">
    <source>
        <dbReference type="ARBA" id="ARBA00022737"/>
    </source>
</evidence>